<dbReference type="GO" id="GO:0006857">
    <property type="term" value="P:oligopeptide transport"/>
    <property type="evidence" value="ECO:0007669"/>
    <property type="project" value="InterPro"/>
</dbReference>
<dbReference type="EMBL" id="BEGY01000002">
    <property type="protein sequence ID" value="GAX73014.1"/>
    <property type="molecule type" value="Genomic_DNA"/>
</dbReference>
<dbReference type="Proteomes" id="UP000232323">
    <property type="component" value="Unassembled WGS sequence"/>
</dbReference>
<feature type="transmembrane region" description="Helical" evidence="8">
    <location>
        <begin position="188"/>
        <end position="207"/>
    </location>
</feature>
<dbReference type="InterPro" id="IPR036259">
    <property type="entry name" value="MFS_trans_sf"/>
</dbReference>
<protein>
    <recommendedName>
        <fullName evidence="11">Major facilitator superfamily (MFS) profile domain-containing protein</fullName>
    </recommendedName>
</protein>
<feature type="transmembrane region" description="Helical" evidence="8">
    <location>
        <begin position="460"/>
        <end position="477"/>
    </location>
</feature>
<name>A0A250WQ88_9CHLO</name>
<reference evidence="9 10" key="1">
    <citation type="submission" date="2017-08" db="EMBL/GenBank/DDBJ databases">
        <title>Acidophilic green algal genome provides insights into adaptation to an acidic environment.</title>
        <authorList>
            <person name="Hirooka S."/>
            <person name="Hirose Y."/>
            <person name="Kanesaki Y."/>
            <person name="Higuchi S."/>
            <person name="Fujiwara T."/>
            <person name="Onuma R."/>
            <person name="Era A."/>
            <person name="Ohbayashi R."/>
            <person name="Uzuka A."/>
            <person name="Nozaki H."/>
            <person name="Yoshikawa H."/>
            <person name="Miyagishima S.Y."/>
        </authorList>
    </citation>
    <scope>NUCLEOTIDE SEQUENCE [LARGE SCALE GENOMIC DNA]</scope>
    <source>
        <strain evidence="9 10">NIES-2499</strain>
    </source>
</reference>
<accession>A0A250WQ88</accession>
<evidence type="ECO:0000256" key="4">
    <source>
        <dbReference type="ARBA" id="ARBA00022989"/>
    </source>
</evidence>
<feature type="transmembrane region" description="Helical" evidence="8">
    <location>
        <begin position="548"/>
        <end position="573"/>
    </location>
</feature>
<dbReference type="GO" id="GO:0016020">
    <property type="term" value="C:membrane"/>
    <property type="evidence" value="ECO:0007669"/>
    <property type="project" value="UniProtKB-SubCell"/>
</dbReference>
<gene>
    <name evidence="9" type="ORF">CEUSTIGMA_g466.t1</name>
</gene>
<dbReference type="InterPro" id="IPR000109">
    <property type="entry name" value="POT_fam"/>
</dbReference>
<feature type="transmembrane region" description="Helical" evidence="8">
    <location>
        <begin position="139"/>
        <end position="159"/>
    </location>
</feature>
<evidence type="ECO:0000313" key="10">
    <source>
        <dbReference type="Proteomes" id="UP000232323"/>
    </source>
</evidence>
<sequence>MSSRECDDQRVPLLGNASKSRKEKHPPQKNSTLLTVCPYILGNELCERLAYNGIASNLVTYITEVIGGNPGLAAILVAVFEGACYTTPIIGAVFADSYWGRYKTIFVFSVIYLVGVMMLALSSWPPLGAIPKPDEDPGWFAYTMLFGSLGIIALGTGGIKPNVSSFGADQFNDADAQDRREKESFFNYFYLAVNVGSLIACTVIVYIQDSYSWTLGFAIPGAAMLLAIMFFVSGSSVYVHVLPTESPMVRVYKVVRAAMFNRWKKKHSSDLGVCQTDDGDSMHGSQLFGANAINRQKQLPVVGRSSSMPLPKAAPITRMSNPHSETLLQVPLTTSSSHKWLEDAITDWETSQGQHIHVGGLAGYTPKQVEEVKMVLRLLPVFAATVMYWTIYTQMSSMFVAQGSVMQRDFVLAGTSVHVPSASMAVFNTVAVILLIWLYDSYAEPFLRRCGYQMTLLRRMGWGMVVAAMAMGAAAVLEAWRLHVYRQEYCAPCDDDGQLCCRPGVPGLPILWQAPQYILIGLSEVLSSIAQMEFFYDQAPDVMRSCSMALSLLSTAVGSYLAGALTLVVQEFSEDVTGKQWLPNDLNQGRLDLFFIFLMVVLLINLVAFVLVAIKYEYKKIKRKITVSPSVVQGKGFDTPGSHATTPKDLSTHADVATPSTGVVPVAAASTAIAIRAGTSRGAHEAEREGDEEAGSASVEVYARSLAYQPRMPTMPAPFR</sequence>
<comment type="similarity">
    <text evidence="2 6">Belongs to the major facilitator superfamily. Proton-dependent oligopeptide transporter (POT/PTR) (TC 2.A.17) family.</text>
</comment>
<keyword evidence="6" id="KW-0813">Transport</keyword>
<evidence type="ECO:0000256" key="6">
    <source>
        <dbReference type="RuleBase" id="RU003755"/>
    </source>
</evidence>
<evidence type="ECO:0000313" key="9">
    <source>
        <dbReference type="EMBL" id="GAX73014.1"/>
    </source>
</evidence>
<dbReference type="SUPFAM" id="SSF103473">
    <property type="entry name" value="MFS general substrate transporter"/>
    <property type="match status" value="1"/>
</dbReference>
<dbReference type="STRING" id="1157962.A0A250WQ88"/>
<keyword evidence="4 8" id="KW-1133">Transmembrane helix</keyword>
<evidence type="ECO:0000256" key="1">
    <source>
        <dbReference type="ARBA" id="ARBA00004141"/>
    </source>
</evidence>
<organism evidence="9 10">
    <name type="scientific">Chlamydomonas eustigma</name>
    <dbReference type="NCBI Taxonomy" id="1157962"/>
    <lineage>
        <taxon>Eukaryota</taxon>
        <taxon>Viridiplantae</taxon>
        <taxon>Chlorophyta</taxon>
        <taxon>core chlorophytes</taxon>
        <taxon>Chlorophyceae</taxon>
        <taxon>CS clade</taxon>
        <taxon>Chlamydomonadales</taxon>
        <taxon>Chlamydomonadaceae</taxon>
        <taxon>Chlamydomonas</taxon>
    </lineage>
</organism>
<dbReference type="PANTHER" id="PTHR11654">
    <property type="entry name" value="OLIGOPEPTIDE TRANSPORTER-RELATED"/>
    <property type="match status" value="1"/>
</dbReference>
<feature type="transmembrane region" description="Helical" evidence="8">
    <location>
        <begin position="593"/>
        <end position="614"/>
    </location>
</feature>
<feature type="transmembrane region" description="Helical" evidence="8">
    <location>
        <begin position="517"/>
        <end position="536"/>
    </location>
</feature>
<feature type="transmembrane region" description="Helical" evidence="8">
    <location>
        <begin position="213"/>
        <end position="232"/>
    </location>
</feature>
<evidence type="ECO:0000256" key="3">
    <source>
        <dbReference type="ARBA" id="ARBA00022692"/>
    </source>
</evidence>
<feature type="transmembrane region" description="Helical" evidence="8">
    <location>
        <begin position="411"/>
        <end position="439"/>
    </location>
</feature>
<keyword evidence="10" id="KW-1185">Reference proteome</keyword>
<dbReference type="Pfam" id="PF00854">
    <property type="entry name" value="PTR2"/>
    <property type="match status" value="1"/>
</dbReference>
<feature type="region of interest" description="Disordered" evidence="7">
    <location>
        <begin position="636"/>
        <end position="655"/>
    </location>
</feature>
<keyword evidence="5 8" id="KW-0472">Membrane</keyword>
<dbReference type="GO" id="GO:0022857">
    <property type="term" value="F:transmembrane transporter activity"/>
    <property type="evidence" value="ECO:0007669"/>
    <property type="project" value="InterPro"/>
</dbReference>
<dbReference type="OrthoDB" id="8904098at2759"/>
<comment type="caution">
    <text evidence="9">The sequence shown here is derived from an EMBL/GenBank/DDBJ whole genome shotgun (WGS) entry which is preliminary data.</text>
</comment>
<feature type="transmembrane region" description="Helical" evidence="8">
    <location>
        <begin position="374"/>
        <end position="391"/>
    </location>
</feature>
<dbReference type="Gene3D" id="1.20.1250.20">
    <property type="entry name" value="MFS general substrate transporter like domains"/>
    <property type="match status" value="1"/>
</dbReference>
<feature type="transmembrane region" description="Helical" evidence="8">
    <location>
        <begin position="72"/>
        <end position="94"/>
    </location>
</feature>
<dbReference type="InterPro" id="IPR018456">
    <property type="entry name" value="PTR2_symporter_CS"/>
</dbReference>
<comment type="subcellular location">
    <subcellularLocation>
        <location evidence="1 6">Membrane</location>
        <topology evidence="1 6">Multi-pass membrane protein</topology>
    </subcellularLocation>
</comment>
<keyword evidence="3 6" id="KW-0812">Transmembrane</keyword>
<feature type="transmembrane region" description="Helical" evidence="8">
    <location>
        <begin position="106"/>
        <end position="127"/>
    </location>
</feature>
<evidence type="ECO:0000256" key="2">
    <source>
        <dbReference type="ARBA" id="ARBA00005982"/>
    </source>
</evidence>
<proteinExistence type="inferred from homology"/>
<evidence type="ECO:0000256" key="8">
    <source>
        <dbReference type="SAM" id="Phobius"/>
    </source>
</evidence>
<evidence type="ECO:0000256" key="7">
    <source>
        <dbReference type="SAM" id="MobiDB-lite"/>
    </source>
</evidence>
<evidence type="ECO:0008006" key="11">
    <source>
        <dbReference type="Google" id="ProtNLM"/>
    </source>
</evidence>
<dbReference type="AlphaFoldDB" id="A0A250WQ88"/>
<evidence type="ECO:0000256" key="5">
    <source>
        <dbReference type="ARBA" id="ARBA00023136"/>
    </source>
</evidence>
<dbReference type="PROSITE" id="PS01023">
    <property type="entry name" value="PTR2_2"/>
    <property type="match status" value="1"/>
</dbReference>